<dbReference type="Proteomes" id="UP000499080">
    <property type="component" value="Unassembled WGS sequence"/>
</dbReference>
<proteinExistence type="predicted"/>
<organism evidence="3 4">
    <name type="scientific">Araneus ventricosus</name>
    <name type="common">Orbweaver spider</name>
    <name type="synonym">Epeira ventricosa</name>
    <dbReference type="NCBI Taxonomy" id="182803"/>
    <lineage>
        <taxon>Eukaryota</taxon>
        <taxon>Metazoa</taxon>
        <taxon>Ecdysozoa</taxon>
        <taxon>Arthropoda</taxon>
        <taxon>Chelicerata</taxon>
        <taxon>Arachnida</taxon>
        <taxon>Araneae</taxon>
        <taxon>Araneomorphae</taxon>
        <taxon>Entelegynae</taxon>
        <taxon>Araneoidea</taxon>
        <taxon>Araneidae</taxon>
        <taxon>Araneus</taxon>
    </lineage>
</organism>
<keyword evidence="4" id="KW-1185">Reference proteome</keyword>
<accession>A0A4Y2NBQ6</accession>
<dbReference type="EMBL" id="BGPR01008786">
    <property type="protein sequence ID" value="GBN36070.1"/>
    <property type="molecule type" value="Genomic_DNA"/>
</dbReference>
<evidence type="ECO:0000256" key="1">
    <source>
        <dbReference type="SAM" id="MobiDB-lite"/>
    </source>
</evidence>
<evidence type="ECO:0008006" key="5">
    <source>
        <dbReference type="Google" id="ProtNLM"/>
    </source>
</evidence>
<protein>
    <recommendedName>
        <fullName evidence="5">DDE-1 domain-containing protein</fullName>
    </recommendedName>
</protein>
<dbReference type="EMBL" id="BGPR01109767">
    <property type="protein sequence ID" value="GBM87018.1"/>
    <property type="molecule type" value="Genomic_DNA"/>
</dbReference>
<dbReference type="AlphaFoldDB" id="A0A4Y2NBQ6"/>
<evidence type="ECO:0000313" key="4">
    <source>
        <dbReference type="Proteomes" id="UP000499080"/>
    </source>
</evidence>
<reference evidence="3 4" key="1">
    <citation type="journal article" date="2019" name="Sci. Rep.">
        <title>Orb-weaving spider Araneus ventricosus genome elucidates the spidroin gene catalogue.</title>
        <authorList>
            <person name="Kono N."/>
            <person name="Nakamura H."/>
            <person name="Ohtoshi R."/>
            <person name="Moran D.A.P."/>
            <person name="Shinohara A."/>
            <person name="Yoshida Y."/>
            <person name="Fujiwara M."/>
            <person name="Mori M."/>
            <person name="Tomita M."/>
            <person name="Arakawa K."/>
        </authorList>
    </citation>
    <scope>NUCLEOTIDE SEQUENCE [LARGE SCALE GENOMIC DNA]</scope>
</reference>
<comment type="caution">
    <text evidence="3">The sequence shown here is derived from an EMBL/GenBank/DDBJ whole genome shotgun (WGS) entry which is preliminary data.</text>
</comment>
<evidence type="ECO:0000313" key="3">
    <source>
        <dbReference type="EMBL" id="GBN36070.1"/>
    </source>
</evidence>
<feature type="region of interest" description="Disordered" evidence="1">
    <location>
        <begin position="103"/>
        <end position="122"/>
    </location>
</feature>
<name>A0A4Y2NBQ6_ARAVE</name>
<gene>
    <name evidence="3" type="ORF">AVEN_127137_1</name>
    <name evidence="2" type="ORF">AVEN_193365_1</name>
</gene>
<sequence length="179" mass="20981">MSHDETMKGGLTPREFQKYHFHIISCLKMIENTWEEVTKKTLTSAWKNLWQESIVECIFRGLRQCLWSLQSAILCLLLRSWDWMRKMISMCLRKTKARSSPPKKLWKHQLHTPAPNRPKGGFTSLIGETPQNLRSCIIFSQQEVVEESLSKEGDNSKATIFWRNKRNSESMGENCRIVH</sequence>
<evidence type="ECO:0000313" key="2">
    <source>
        <dbReference type="EMBL" id="GBM87018.1"/>
    </source>
</evidence>